<evidence type="ECO:0000313" key="3">
    <source>
        <dbReference type="EMBL" id="KIO43774.1"/>
    </source>
</evidence>
<dbReference type="Gene3D" id="3.50.50.60">
    <property type="entry name" value="FAD/NAD(P)-binding domain"/>
    <property type="match status" value="2"/>
</dbReference>
<dbReference type="Proteomes" id="UP000031980">
    <property type="component" value="Unassembled WGS sequence"/>
</dbReference>
<dbReference type="EMBL" id="JPIU01000037">
    <property type="protein sequence ID" value="KIO45937.1"/>
    <property type="molecule type" value="Genomic_DNA"/>
</dbReference>
<dbReference type="PANTHER" id="PTHR42842">
    <property type="entry name" value="FAD/NAD(P)-BINDING OXIDOREDUCTASE"/>
    <property type="match status" value="1"/>
</dbReference>
<dbReference type="Pfam" id="PF21688">
    <property type="entry name" value="FAD-depend_C"/>
    <property type="match status" value="1"/>
</dbReference>
<dbReference type="AlphaFoldDB" id="A0A0C3NIG7"/>
<evidence type="ECO:0000313" key="5">
    <source>
        <dbReference type="Proteomes" id="UP000031937"/>
    </source>
</evidence>
<dbReference type="InterPro" id="IPR049516">
    <property type="entry name" value="FAD-depend_C"/>
</dbReference>
<dbReference type="PANTHER" id="PTHR42842:SF3">
    <property type="entry name" value="FAD_NAD(P)-BINDING OXIDOREDUCTASE FAMILY PROTEIN"/>
    <property type="match status" value="1"/>
</dbReference>
<dbReference type="RefSeq" id="WP_041503956.1">
    <property type="nucleotide sequence ID" value="NZ_JPIT01000031.1"/>
</dbReference>
<reference evidence="3 5" key="2">
    <citation type="submission" date="2014-07" db="EMBL/GenBank/DDBJ databases">
        <title>Porphyromonadaceae bacterium OUH 334697 = ATCC BAA-2682 = DSM 28341 draft genome.</title>
        <authorList>
            <person name="Sydenham T.V."/>
            <person name="Hasman H."/>
            <person name="Justesen U.S."/>
        </authorList>
    </citation>
    <scope>NUCLEOTIDE SEQUENCE [LARGE SCALE GENOMIC DNA]</scope>
    <source>
        <strain evidence="3 5">OUH 334697</strain>
    </source>
</reference>
<organism evidence="4 6">
    <name type="scientific">Sanguibacteroides justesenii</name>
    <dbReference type="NCBI Taxonomy" id="1547597"/>
    <lineage>
        <taxon>Bacteria</taxon>
        <taxon>Pseudomonadati</taxon>
        <taxon>Bacteroidota</taxon>
        <taxon>Bacteroidia</taxon>
        <taxon>Bacteroidales</taxon>
        <taxon>Porphyromonadaceae</taxon>
        <taxon>Sanguibacteroides</taxon>
    </lineage>
</organism>
<reference evidence="4 6" key="1">
    <citation type="submission" date="2014-07" db="EMBL/GenBank/DDBJ databases">
        <title>Porphyromonadaceae bacterium OUH 308042 = ATCC BAA-2681 = DSM 28342 draft genome.</title>
        <authorList>
            <person name="Sydenham T.V."/>
            <person name="Hasman H."/>
            <person name="Justensen U.S."/>
        </authorList>
    </citation>
    <scope>NUCLEOTIDE SEQUENCE [LARGE SCALE GENOMIC DNA]</scope>
    <source>
        <strain evidence="4 6">OUH 308042</strain>
    </source>
</reference>
<accession>A0A0C3NIG7</accession>
<keyword evidence="6" id="KW-1185">Reference proteome</keyword>
<comment type="caution">
    <text evidence="4">The sequence shown here is derived from an EMBL/GenBank/DDBJ whole genome shotgun (WGS) entry which is preliminary data.</text>
</comment>
<evidence type="ECO:0000259" key="1">
    <source>
        <dbReference type="Pfam" id="PF07992"/>
    </source>
</evidence>
<evidence type="ECO:0000313" key="4">
    <source>
        <dbReference type="EMBL" id="KIO45937.1"/>
    </source>
</evidence>
<sequence length="515" mass="57438">MYKEVELRVTPEEACDKEKILYLLVRTLHVERVRIKHTEVIKKSIDARQRRVMMQLKLGVFIDEVEQRERQFIPMYKDVSKARPVVVVGAGPAGLFAALRLIEKGLRPIVLERGKSVEERKKDLNQLYKTGSVNMDSNYGFGEGGAGTFSDGKLFTRSKKRGNVNRILEILVYHGASESILIDAHPHIGTDKLPGVIVNIRKTIERYGGEVRFNSRVKDILIEENKMKGVLIDEGEVLADRVILATGHSARDVYRMLQARSVLMLTKEFAVGLRLEHPQEVIDRIQYHNPAGRGDFLPAAEYSFVTNINGRGVYSFCMCPGGVVVPACTGPEQQVVNGMSSSGRNTAWANSAIVTSIGEEELKELRYTGLFGGMEFQSDLEYRAWEEGGGKLVAPAQRLTHFMVNKESVSFPKSSYKPGLRPTLFREWLPSPVYRRLLAGLEQFGRKSRGFIHEDALLLGVETRTSAPVRIPRLPERMVHPEIEGLYPCGEGAGYAGGIVSAAMDGEGCVDVFTL</sequence>
<protein>
    <submittedName>
        <fullName evidence="4">FAD-binding protein</fullName>
    </submittedName>
</protein>
<evidence type="ECO:0000313" key="6">
    <source>
        <dbReference type="Proteomes" id="UP000031980"/>
    </source>
</evidence>
<dbReference type="InterPro" id="IPR036188">
    <property type="entry name" value="FAD/NAD-bd_sf"/>
</dbReference>
<dbReference type="OrthoDB" id="9772594at2"/>
<dbReference type="PRINTS" id="PR00419">
    <property type="entry name" value="ADXRDTASE"/>
</dbReference>
<dbReference type="SUPFAM" id="SSF51905">
    <property type="entry name" value="FAD/NAD(P)-binding domain"/>
    <property type="match status" value="1"/>
</dbReference>
<dbReference type="Pfam" id="PF07992">
    <property type="entry name" value="Pyr_redox_2"/>
    <property type="match status" value="1"/>
</dbReference>
<dbReference type="Proteomes" id="UP000031937">
    <property type="component" value="Unassembled WGS sequence"/>
</dbReference>
<gene>
    <name evidence="4" type="ORF">BA92_05695</name>
    <name evidence="3" type="ORF">IE90_11730</name>
</gene>
<dbReference type="EMBL" id="JPIT01000031">
    <property type="protein sequence ID" value="KIO43774.1"/>
    <property type="molecule type" value="Genomic_DNA"/>
</dbReference>
<feature type="domain" description="FAD/NAD(P)-binding" evidence="1">
    <location>
        <begin position="85"/>
        <end position="252"/>
    </location>
</feature>
<dbReference type="GO" id="GO:0016491">
    <property type="term" value="F:oxidoreductase activity"/>
    <property type="evidence" value="ECO:0007669"/>
    <property type="project" value="InterPro"/>
</dbReference>
<proteinExistence type="predicted"/>
<dbReference type="InterPro" id="IPR023753">
    <property type="entry name" value="FAD/NAD-binding_dom"/>
</dbReference>
<name>A0A0C3NIG7_9PORP</name>
<dbReference type="PIRSF" id="PIRSF038984">
    <property type="entry name" value="FAD_binding_protein"/>
    <property type="match status" value="1"/>
</dbReference>
<feature type="domain" description="FAD-dependent protein C-terminal" evidence="2">
    <location>
        <begin position="268"/>
        <end position="465"/>
    </location>
</feature>
<evidence type="ECO:0000259" key="2">
    <source>
        <dbReference type="Pfam" id="PF21688"/>
    </source>
</evidence>
<dbReference type="InterPro" id="IPR028348">
    <property type="entry name" value="FAD-binding_protein"/>
</dbReference>